<protein>
    <submittedName>
        <fullName evidence="1">Uncharacterized protein</fullName>
    </submittedName>
</protein>
<keyword evidence="2" id="KW-1185">Reference proteome</keyword>
<gene>
    <name evidence="1" type="ORF">PPENT_87.1.T1950004</name>
</gene>
<proteinExistence type="predicted"/>
<evidence type="ECO:0000313" key="2">
    <source>
        <dbReference type="Proteomes" id="UP000689195"/>
    </source>
</evidence>
<sequence length="53" mass="6352">MWIQGTIQHQREKQRELDINCPQISIPIQRFGSQTYQETFFNNRLVATQENQS</sequence>
<organism evidence="1 2">
    <name type="scientific">Paramecium pentaurelia</name>
    <dbReference type="NCBI Taxonomy" id="43138"/>
    <lineage>
        <taxon>Eukaryota</taxon>
        <taxon>Sar</taxon>
        <taxon>Alveolata</taxon>
        <taxon>Ciliophora</taxon>
        <taxon>Intramacronucleata</taxon>
        <taxon>Oligohymenophorea</taxon>
        <taxon>Peniculida</taxon>
        <taxon>Parameciidae</taxon>
        <taxon>Paramecium</taxon>
    </lineage>
</organism>
<accession>A0A8S1YKD4</accession>
<name>A0A8S1YKD4_9CILI</name>
<evidence type="ECO:0000313" key="1">
    <source>
        <dbReference type="EMBL" id="CAD8214073.1"/>
    </source>
</evidence>
<comment type="caution">
    <text evidence="1">The sequence shown here is derived from an EMBL/GenBank/DDBJ whole genome shotgun (WGS) entry which is preliminary data.</text>
</comment>
<dbReference type="AlphaFoldDB" id="A0A8S1YKD4"/>
<dbReference type="EMBL" id="CAJJDO010000195">
    <property type="protein sequence ID" value="CAD8214073.1"/>
    <property type="molecule type" value="Genomic_DNA"/>
</dbReference>
<dbReference type="Proteomes" id="UP000689195">
    <property type="component" value="Unassembled WGS sequence"/>
</dbReference>
<reference evidence="1" key="1">
    <citation type="submission" date="2021-01" db="EMBL/GenBank/DDBJ databases">
        <authorList>
            <consortium name="Genoscope - CEA"/>
            <person name="William W."/>
        </authorList>
    </citation>
    <scope>NUCLEOTIDE SEQUENCE</scope>
</reference>